<name>A0A388T3D3_9ACTN</name>
<dbReference type="RefSeq" id="WP_116428669.1">
    <property type="nucleotide sequence ID" value="NZ_BGZL01000018.1"/>
</dbReference>
<protein>
    <submittedName>
        <fullName evidence="2">Uncharacterized protein</fullName>
    </submittedName>
</protein>
<feature type="region of interest" description="Disordered" evidence="1">
    <location>
        <begin position="114"/>
        <end position="159"/>
    </location>
</feature>
<feature type="compositionally biased region" description="Low complexity" evidence="1">
    <location>
        <begin position="114"/>
        <end position="124"/>
    </location>
</feature>
<proteinExistence type="predicted"/>
<evidence type="ECO:0000313" key="2">
    <source>
        <dbReference type="EMBL" id="GBQ03437.1"/>
    </source>
</evidence>
<evidence type="ECO:0000313" key="3">
    <source>
        <dbReference type="Proteomes" id="UP000265354"/>
    </source>
</evidence>
<accession>A0A388T3D3</accession>
<gene>
    <name evidence="2" type="ORF">SSP531S_49120</name>
</gene>
<dbReference type="AlphaFoldDB" id="A0A388T3D3"/>
<sequence>MGGMRSARTARTARPTALLSAVATLLAALFFCLGQAGPGSGAALEHTAHRAEGGFAASSSPAAGTTRTDAPAVGLAAGTTRTDAPADPATAYSCPYDRGDCGIYPHLGPAVLTAQPQDAPPAAAGLPRGSAADRLAGGPPHTGALPRAPDLHALQVQRT</sequence>
<evidence type="ECO:0000256" key="1">
    <source>
        <dbReference type="SAM" id="MobiDB-lite"/>
    </source>
</evidence>
<comment type="caution">
    <text evidence="2">The sequence shown here is derived from an EMBL/GenBank/DDBJ whole genome shotgun (WGS) entry which is preliminary data.</text>
</comment>
<organism evidence="2 3">
    <name type="scientific">Streptomyces spongiicola</name>
    <dbReference type="NCBI Taxonomy" id="1690221"/>
    <lineage>
        <taxon>Bacteria</taxon>
        <taxon>Bacillati</taxon>
        <taxon>Actinomycetota</taxon>
        <taxon>Actinomycetes</taxon>
        <taxon>Kitasatosporales</taxon>
        <taxon>Streptomycetaceae</taxon>
        <taxon>Streptomyces</taxon>
    </lineage>
</organism>
<dbReference type="Proteomes" id="UP000265354">
    <property type="component" value="Unassembled WGS sequence"/>
</dbReference>
<dbReference type="EMBL" id="BGZL01000018">
    <property type="protein sequence ID" value="GBQ03437.1"/>
    <property type="molecule type" value="Genomic_DNA"/>
</dbReference>
<reference evidence="2 3" key="1">
    <citation type="submission" date="2018-07" db="EMBL/GenBank/DDBJ databases">
        <title>Whole Genome Shotgun Sequence of Streptomyces spongiicola strain 531S.</title>
        <authorList>
            <person name="Dohra H."/>
            <person name="Kodani S."/>
        </authorList>
    </citation>
    <scope>NUCLEOTIDE SEQUENCE [LARGE SCALE GENOMIC DNA]</scope>
    <source>
        <strain evidence="2 3">531S</strain>
    </source>
</reference>